<proteinExistence type="predicted"/>
<evidence type="ECO:0000313" key="1">
    <source>
        <dbReference type="EMBL" id="QDU82725.1"/>
    </source>
</evidence>
<gene>
    <name evidence="1" type="ORF">Pla110_44870</name>
</gene>
<sequence length="63" mass="7268">MSPCRFLHLLYRCLTVYEHDSLGRQFAIEVTADDIINGTESEFNSKSQRTLVRDSLGLESFTR</sequence>
<dbReference type="KEGG" id="plon:Pla110_44870"/>
<dbReference type="EMBL" id="CP036281">
    <property type="protein sequence ID" value="QDU82725.1"/>
    <property type="molecule type" value="Genomic_DNA"/>
</dbReference>
<protein>
    <submittedName>
        <fullName evidence="1">Uncharacterized protein</fullName>
    </submittedName>
</protein>
<name>A0A518CU33_9PLAN</name>
<accession>A0A518CU33</accession>
<organism evidence="1 2">
    <name type="scientific">Polystyrenella longa</name>
    <dbReference type="NCBI Taxonomy" id="2528007"/>
    <lineage>
        <taxon>Bacteria</taxon>
        <taxon>Pseudomonadati</taxon>
        <taxon>Planctomycetota</taxon>
        <taxon>Planctomycetia</taxon>
        <taxon>Planctomycetales</taxon>
        <taxon>Planctomycetaceae</taxon>
        <taxon>Polystyrenella</taxon>
    </lineage>
</organism>
<dbReference type="AlphaFoldDB" id="A0A518CU33"/>
<evidence type="ECO:0000313" key="2">
    <source>
        <dbReference type="Proteomes" id="UP000317178"/>
    </source>
</evidence>
<dbReference type="Proteomes" id="UP000317178">
    <property type="component" value="Chromosome"/>
</dbReference>
<keyword evidence="2" id="KW-1185">Reference proteome</keyword>
<reference evidence="1 2" key="1">
    <citation type="submission" date="2019-02" db="EMBL/GenBank/DDBJ databases">
        <title>Deep-cultivation of Planctomycetes and their phenomic and genomic characterization uncovers novel biology.</title>
        <authorList>
            <person name="Wiegand S."/>
            <person name="Jogler M."/>
            <person name="Boedeker C."/>
            <person name="Pinto D."/>
            <person name="Vollmers J."/>
            <person name="Rivas-Marin E."/>
            <person name="Kohn T."/>
            <person name="Peeters S.H."/>
            <person name="Heuer A."/>
            <person name="Rast P."/>
            <person name="Oberbeckmann S."/>
            <person name="Bunk B."/>
            <person name="Jeske O."/>
            <person name="Meyerdierks A."/>
            <person name="Storesund J.E."/>
            <person name="Kallscheuer N."/>
            <person name="Luecker S."/>
            <person name="Lage O.M."/>
            <person name="Pohl T."/>
            <person name="Merkel B.J."/>
            <person name="Hornburger P."/>
            <person name="Mueller R.-W."/>
            <person name="Bruemmer F."/>
            <person name="Labrenz M."/>
            <person name="Spormann A.M."/>
            <person name="Op den Camp H."/>
            <person name="Overmann J."/>
            <person name="Amann R."/>
            <person name="Jetten M.S.M."/>
            <person name="Mascher T."/>
            <person name="Medema M.H."/>
            <person name="Devos D.P."/>
            <person name="Kaster A.-K."/>
            <person name="Ovreas L."/>
            <person name="Rohde M."/>
            <person name="Galperin M.Y."/>
            <person name="Jogler C."/>
        </authorList>
    </citation>
    <scope>NUCLEOTIDE SEQUENCE [LARGE SCALE GENOMIC DNA]</scope>
    <source>
        <strain evidence="1 2">Pla110</strain>
    </source>
</reference>